<accession>A0A6F8TBC8</accession>
<dbReference type="KEGG" id="lant:TUM19329_36470"/>
<protein>
    <submittedName>
        <fullName evidence="2">Uncharacterized protein</fullName>
    </submittedName>
</protein>
<name>A0A6F8TBC8_9GAMM</name>
<evidence type="ECO:0000256" key="1">
    <source>
        <dbReference type="SAM" id="SignalP"/>
    </source>
</evidence>
<geneLocation type="plasmid" evidence="2 3">
    <name>pTUM19329-1</name>
</geneLocation>
<keyword evidence="1" id="KW-0732">Signal</keyword>
<feature type="signal peptide" evidence="1">
    <location>
        <begin position="1"/>
        <end position="29"/>
    </location>
</feature>
<feature type="chain" id="PRO_5026052143" evidence="1">
    <location>
        <begin position="30"/>
        <end position="212"/>
    </location>
</feature>
<dbReference type="AlphaFoldDB" id="A0A6F8TBC8"/>
<evidence type="ECO:0000313" key="2">
    <source>
        <dbReference type="EMBL" id="BCA97286.1"/>
    </source>
</evidence>
<dbReference type="RefSeq" id="WP_173238667.1">
    <property type="nucleotide sequence ID" value="NZ_AP022840.1"/>
</dbReference>
<dbReference type="Proteomes" id="UP000502894">
    <property type="component" value="Plasmid pTUM19329-1"/>
</dbReference>
<keyword evidence="2" id="KW-0614">Plasmid</keyword>
<sequence length="212" mass="22422">MGSQQFKVLISVFLKSFLLFFIPISYGHAADNPCGVSCTQTIVNNASASAINQANQFTENTAQNTLAQANTYTDNAINTRVYEKVVIFAENAASIVGAGATQWAFGDGDTGGIGIPLVEDWELFAVSFQARSVTLSTNVNMIVRNMNDASILYLFTAPLLVTPPAANGVYTELLATPVPIPAGTTIGFATSSVSAGVVTGARVAVWLRRHPD</sequence>
<proteinExistence type="predicted"/>
<organism evidence="2 3">
    <name type="scientific">Legionella antarctica</name>
    <dbReference type="NCBI Taxonomy" id="2708020"/>
    <lineage>
        <taxon>Bacteria</taxon>
        <taxon>Pseudomonadati</taxon>
        <taxon>Pseudomonadota</taxon>
        <taxon>Gammaproteobacteria</taxon>
        <taxon>Legionellales</taxon>
        <taxon>Legionellaceae</taxon>
        <taxon>Legionella</taxon>
    </lineage>
</organism>
<gene>
    <name evidence="2" type="ORF">TUM19329_36470</name>
</gene>
<dbReference type="EMBL" id="AP022840">
    <property type="protein sequence ID" value="BCA97286.1"/>
    <property type="molecule type" value="Genomic_DNA"/>
</dbReference>
<evidence type="ECO:0000313" key="3">
    <source>
        <dbReference type="Proteomes" id="UP000502894"/>
    </source>
</evidence>
<reference evidence="2" key="1">
    <citation type="journal article" date="2020" name="Microbiol. Resour. Announc.">
        <title>Complete Genome Sequence of Novel Psychrotolerant Legionella Strain TUM19329, Isolated from Antarctic Lake Sediment.</title>
        <authorList>
            <person name="Shimada S."/>
            <person name="Nakai R."/>
            <person name="Aoki K."/>
            <person name="Shimoeda N."/>
            <person name="Ohno G."/>
            <person name="Miyazaki Y."/>
            <person name="Kudoh S."/>
            <person name="Imura S."/>
            <person name="Watanabe K."/>
            <person name="Ishii Y."/>
            <person name="Tateda K."/>
        </authorList>
    </citation>
    <scope>NUCLEOTIDE SEQUENCE [LARGE SCALE GENOMIC DNA]</scope>
    <source>
        <strain evidence="2">TUM19329</strain>
        <plasmid evidence="2">pTUM19329-1</plasmid>
    </source>
</reference>
<keyword evidence="3" id="KW-1185">Reference proteome</keyword>